<organism evidence="1 2">
    <name type="scientific">Orchesella dallaii</name>
    <dbReference type="NCBI Taxonomy" id="48710"/>
    <lineage>
        <taxon>Eukaryota</taxon>
        <taxon>Metazoa</taxon>
        <taxon>Ecdysozoa</taxon>
        <taxon>Arthropoda</taxon>
        <taxon>Hexapoda</taxon>
        <taxon>Collembola</taxon>
        <taxon>Entomobryomorpha</taxon>
        <taxon>Entomobryoidea</taxon>
        <taxon>Orchesellidae</taxon>
        <taxon>Orchesellinae</taxon>
        <taxon>Orchesella</taxon>
    </lineage>
</organism>
<keyword evidence="2" id="KW-1185">Reference proteome</keyword>
<name>A0ABP1R2X4_9HEXA</name>
<protein>
    <submittedName>
        <fullName evidence="1">Uncharacterized protein</fullName>
    </submittedName>
</protein>
<evidence type="ECO:0000313" key="1">
    <source>
        <dbReference type="EMBL" id="CAL8116309.1"/>
    </source>
</evidence>
<gene>
    <name evidence="1" type="ORF">ODALV1_LOCUS17228</name>
</gene>
<reference evidence="1 2" key="1">
    <citation type="submission" date="2024-08" db="EMBL/GenBank/DDBJ databases">
        <authorList>
            <person name="Cucini C."/>
            <person name="Frati F."/>
        </authorList>
    </citation>
    <scope>NUCLEOTIDE SEQUENCE [LARGE SCALE GENOMIC DNA]</scope>
</reference>
<dbReference type="EMBL" id="CAXLJM020000053">
    <property type="protein sequence ID" value="CAL8116309.1"/>
    <property type="molecule type" value="Genomic_DNA"/>
</dbReference>
<evidence type="ECO:0000313" key="2">
    <source>
        <dbReference type="Proteomes" id="UP001642540"/>
    </source>
</evidence>
<accession>A0ABP1R2X4</accession>
<proteinExistence type="predicted"/>
<dbReference type="Proteomes" id="UP001642540">
    <property type="component" value="Unassembled WGS sequence"/>
</dbReference>
<comment type="caution">
    <text evidence="1">The sequence shown here is derived from an EMBL/GenBank/DDBJ whole genome shotgun (WGS) entry which is preliminary data.</text>
</comment>
<sequence length="68" mass="8059">MGTKLFPKRFHPCCGLYLYGALRWASIIGGFAGEPFQVIHFVFEVQRNFISWKQSYNNEPFQYYCKLD</sequence>